<comment type="caution">
    <text evidence="7">The sequence shown here is derived from an EMBL/GenBank/DDBJ whole genome shotgun (WGS) entry which is preliminary data.</text>
</comment>
<dbReference type="SUPFAM" id="SSF54001">
    <property type="entry name" value="Cysteine proteinases"/>
    <property type="match status" value="1"/>
</dbReference>
<dbReference type="Gene3D" id="3.90.70.10">
    <property type="entry name" value="Cysteine proteinases"/>
    <property type="match status" value="1"/>
</dbReference>
<feature type="compositionally biased region" description="Basic and acidic residues" evidence="4">
    <location>
        <begin position="595"/>
        <end position="610"/>
    </location>
</feature>
<keyword evidence="8" id="KW-1185">Reference proteome</keyword>
<evidence type="ECO:0000256" key="3">
    <source>
        <dbReference type="RuleBase" id="RU366025"/>
    </source>
</evidence>
<dbReference type="InterPro" id="IPR018200">
    <property type="entry name" value="USP_CS"/>
</dbReference>
<evidence type="ECO:0000256" key="2">
    <source>
        <dbReference type="ARBA" id="ARBA00009085"/>
    </source>
</evidence>
<keyword evidence="3" id="KW-0645">Protease</keyword>
<dbReference type="InterPro" id="IPR038765">
    <property type="entry name" value="Papain-like_cys_pep_sf"/>
</dbReference>
<feature type="domain" description="Rhodanese" evidence="5">
    <location>
        <begin position="178"/>
        <end position="298"/>
    </location>
</feature>
<dbReference type="EC" id="3.4.19.12" evidence="3"/>
<dbReference type="InterPro" id="IPR036873">
    <property type="entry name" value="Rhodanese-like_dom_sf"/>
</dbReference>
<feature type="compositionally biased region" description="Low complexity" evidence="4">
    <location>
        <begin position="356"/>
        <end position="370"/>
    </location>
</feature>
<keyword evidence="3" id="KW-0833">Ubl conjugation pathway</keyword>
<dbReference type="InterPro" id="IPR001394">
    <property type="entry name" value="Peptidase_C19_UCH"/>
</dbReference>
<dbReference type="PROSITE" id="PS00972">
    <property type="entry name" value="USP_1"/>
    <property type="match status" value="1"/>
</dbReference>
<dbReference type="AlphaFoldDB" id="A0AA39C706"/>
<evidence type="ECO:0000313" key="8">
    <source>
        <dbReference type="Proteomes" id="UP001168990"/>
    </source>
</evidence>
<dbReference type="PROSITE" id="PS00973">
    <property type="entry name" value="USP_2"/>
    <property type="match status" value="1"/>
</dbReference>
<comment type="similarity">
    <text evidence="2 3">Belongs to the peptidase C19 family.</text>
</comment>
<organism evidence="7 8">
    <name type="scientific">Microctonus aethiopoides</name>
    <dbReference type="NCBI Taxonomy" id="144406"/>
    <lineage>
        <taxon>Eukaryota</taxon>
        <taxon>Metazoa</taxon>
        <taxon>Ecdysozoa</taxon>
        <taxon>Arthropoda</taxon>
        <taxon>Hexapoda</taxon>
        <taxon>Insecta</taxon>
        <taxon>Pterygota</taxon>
        <taxon>Neoptera</taxon>
        <taxon>Endopterygota</taxon>
        <taxon>Hymenoptera</taxon>
        <taxon>Apocrita</taxon>
        <taxon>Ichneumonoidea</taxon>
        <taxon>Braconidae</taxon>
        <taxon>Euphorinae</taxon>
        <taxon>Microctonus</taxon>
    </lineage>
</organism>
<reference evidence="7" key="1">
    <citation type="journal article" date="2023" name="bioRxiv">
        <title>Scaffold-level genome assemblies of two parasitoid biocontrol wasps reveal the parthenogenesis mechanism and an associated novel virus.</title>
        <authorList>
            <person name="Inwood S."/>
            <person name="Skelly J."/>
            <person name="Guhlin J."/>
            <person name="Harrop T."/>
            <person name="Goldson S."/>
            <person name="Dearden P."/>
        </authorList>
    </citation>
    <scope>NUCLEOTIDE SEQUENCE</scope>
    <source>
        <strain evidence="7">Irish</strain>
        <tissue evidence="7">Whole body</tissue>
    </source>
</reference>
<dbReference type="Gene3D" id="1.20.58.80">
    <property type="entry name" value="Phosphotransferase system, lactose/cellobiose-type IIA subunit"/>
    <property type="match status" value="1"/>
</dbReference>
<dbReference type="PANTHER" id="PTHR21646:SF46">
    <property type="entry name" value="UBIQUITIN CARBOXYL-TERMINAL HYDROLASE"/>
    <property type="match status" value="1"/>
</dbReference>
<feature type="domain" description="USP" evidence="6">
    <location>
        <begin position="652"/>
        <end position="985"/>
    </location>
</feature>
<dbReference type="Pfam" id="PF08969">
    <property type="entry name" value="USP8_dimer"/>
    <property type="match status" value="1"/>
</dbReference>
<dbReference type="InterPro" id="IPR050185">
    <property type="entry name" value="Ub_carboxyl-term_hydrolase"/>
</dbReference>
<evidence type="ECO:0000259" key="5">
    <source>
        <dbReference type="PROSITE" id="PS50206"/>
    </source>
</evidence>
<gene>
    <name evidence="7" type="ORF">PV328_010012</name>
</gene>
<evidence type="ECO:0000256" key="1">
    <source>
        <dbReference type="ARBA" id="ARBA00000707"/>
    </source>
</evidence>
<feature type="region of interest" description="Disordered" evidence="4">
    <location>
        <begin position="534"/>
        <end position="610"/>
    </location>
</feature>
<keyword evidence="3" id="KW-0788">Thiol protease</keyword>
<reference evidence="7" key="2">
    <citation type="submission" date="2023-03" db="EMBL/GenBank/DDBJ databases">
        <authorList>
            <person name="Inwood S.N."/>
            <person name="Skelly J.G."/>
            <person name="Guhlin J."/>
            <person name="Harrop T.W.R."/>
            <person name="Goldson S.G."/>
            <person name="Dearden P.K."/>
        </authorList>
    </citation>
    <scope>NUCLEOTIDE SEQUENCE</scope>
    <source>
        <strain evidence="7">Irish</strain>
        <tissue evidence="7">Whole body</tissue>
    </source>
</reference>
<dbReference type="PROSITE" id="PS50206">
    <property type="entry name" value="RHODANESE_3"/>
    <property type="match status" value="1"/>
</dbReference>
<dbReference type="GO" id="GO:0006508">
    <property type="term" value="P:proteolysis"/>
    <property type="evidence" value="ECO:0007669"/>
    <property type="project" value="UniProtKB-KW"/>
</dbReference>
<evidence type="ECO:0000259" key="6">
    <source>
        <dbReference type="PROSITE" id="PS50235"/>
    </source>
</evidence>
<feature type="compositionally biased region" description="Basic and acidic residues" evidence="4">
    <location>
        <begin position="545"/>
        <end position="557"/>
    </location>
</feature>
<dbReference type="CDD" id="cd02674">
    <property type="entry name" value="Peptidase_C19R"/>
    <property type="match status" value="1"/>
</dbReference>
<proteinExistence type="inferred from homology"/>
<dbReference type="PANTHER" id="PTHR21646">
    <property type="entry name" value="UBIQUITIN CARBOXYL-TERMINAL HYDROLASE"/>
    <property type="match status" value="1"/>
</dbReference>
<feature type="region of interest" description="Disordered" evidence="4">
    <location>
        <begin position="398"/>
        <end position="422"/>
    </location>
</feature>
<dbReference type="EMBL" id="JAQQBS010001424">
    <property type="protein sequence ID" value="KAK0159086.1"/>
    <property type="molecule type" value="Genomic_DNA"/>
</dbReference>
<dbReference type="PROSITE" id="PS50235">
    <property type="entry name" value="USP_3"/>
    <property type="match status" value="1"/>
</dbReference>
<accession>A0AA39C706</accession>
<dbReference type="Pfam" id="PF00581">
    <property type="entry name" value="Rhodanese"/>
    <property type="match status" value="1"/>
</dbReference>
<dbReference type="SUPFAM" id="SSF52821">
    <property type="entry name" value="Rhodanese/Cell cycle control phosphatase"/>
    <property type="match status" value="1"/>
</dbReference>
<feature type="compositionally biased region" description="Low complexity" evidence="4">
    <location>
        <begin position="399"/>
        <end position="408"/>
    </location>
</feature>
<sequence length="993" mass="114878">MSKKLINDSPPNNQNIISLISKSIIDYKNKKPRDVATRLKSMHDNGLLDKKNKKYDSAFVLLKRYLNSIEWIKTTKDYRDNPLFYKSHMPINQIEEVRQACDEIYTLLNAISPGANDNTRDSIFNADKRLALNDNVLNDETLDITLNFPETPTDEPINSEVDSFISCRQLYELLPQIRFLIIDTRSMNDFDRSHIRTERCVNIPSSKITRGILVKKLESFLREHRNSYQAELFKKRHRRYLDSLILLDWNTNRKTEESHLLLMKELLTNWDYGNIPPDIFFLDGGYIEWLNVYPQTVTDPHIPLPNDEENDAMDEILEEVTYPSWARSEELSPKAGKKLNHDNVTIRGNYTNSKQSNYTTNNSIINSNGSKKPFDYIDENSGDLTSLSQEVQNIDLQTNKISSNNSPISKPPIDRSNKPSSNPQSLMILDLLRQLSDVADYQEKIERQLSKIDNQIFKKSYDDEYDSEDLDTLKSQHKAVALTLEEIIANKMTLKSQWESIKLPKILMNNVDAREAEKLELKLGHHENQIANIQMERKIQHRKKQQYDEEQRMHRTPNDNNNRIYKEPLKNEGSTTNTGLKRSLSSPNLAQVKKSKTENQLEDRKTPQIDRSSKPLNIRKYVRETNNNLQISCRNPEKEMDPVYRNTHPGITGLKNLGNSCYMNSIIQCLSNTAYLAKYFIENAYEDDLNTNSDNETRGQIAVEFASVIKALWRGQYKSIAPHHLKKTIGHYKLQFDSYEQQDSHEFLTFLLDWMHNDLRKDDIKLRRDGPLSAADKEWEKAMEGQISTVSQLFYGQLRSSICCMTCSSRSITYETFNSLSISLMESYRCTLDDCLKNFLSGQKISGWACPNCKKPRDATKKFDFVKLAPIMVIHLNRFAGTDVGLEKKNTQVVFPLNDLDLRPYLVIDSDSSNTLHNNSRHYNYNLYAMSNHYGSMGGGHYTALCKNSTLNKWYKYDDQTVTEVAESYVKTQCASAYLLFYSSVQSEPSTYI</sequence>
<dbReference type="GO" id="GO:0004843">
    <property type="term" value="F:cysteine-type deubiquitinase activity"/>
    <property type="evidence" value="ECO:0007669"/>
    <property type="project" value="UniProtKB-UniRule"/>
</dbReference>
<feature type="compositionally biased region" description="Polar residues" evidence="4">
    <location>
        <begin position="572"/>
        <end position="589"/>
    </location>
</feature>
<evidence type="ECO:0000313" key="7">
    <source>
        <dbReference type="EMBL" id="KAK0159086.1"/>
    </source>
</evidence>
<dbReference type="GO" id="GO:0016579">
    <property type="term" value="P:protein deubiquitination"/>
    <property type="evidence" value="ECO:0007669"/>
    <property type="project" value="InterPro"/>
</dbReference>
<dbReference type="InterPro" id="IPR001763">
    <property type="entry name" value="Rhodanese-like_dom"/>
</dbReference>
<keyword evidence="3" id="KW-0378">Hydrolase</keyword>
<dbReference type="Pfam" id="PF00443">
    <property type="entry name" value="UCH"/>
    <property type="match status" value="1"/>
</dbReference>
<dbReference type="InterPro" id="IPR028889">
    <property type="entry name" value="USP"/>
</dbReference>
<feature type="region of interest" description="Disordered" evidence="4">
    <location>
        <begin position="347"/>
        <end position="371"/>
    </location>
</feature>
<dbReference type="InterPro" id="IPR015063">
    <property type="entry name" value="USP8_dimer"/>
</dbReference>
<protein>
    <recommendedName>
        <fullName evidence="3">Ubiquitin carboxyl-terminal hydrolase</fullName>
        <ecNumber evidence="3">3.4.19.12</ecNumber>
    </recommendedName>
</protein>
<comment type="catalytic activity">
    <reaction evidence="1 3">
        <text>Thiol-dependent hydrolysis of ester, thioester, amide, peptide and isopeptide bonds formed by the C-terminal Gly of ubiquitin (a 76-residue protein attached to proteins as an intracellular targeting signal).</text>
        <dbReference type="EC" id="3.4.19.12"/>
    </reaction>
</comment>
<dbReference type="Proteomes" id="UP001168990">
    <property type="component" value="Unassembled WGS sequence"/>
</dbReference>
<evidence type="ECO:0000256" key="4">
    <source>
        <dbReference type="SAM" id="MobiDB-lite"/>
    </source>
</evidence>
<name>A0AA39C706_9HYME</name>
<dbReference type="Gene3D" id="3.40.250.10">
    <property type="entry name" value="Rhodanese-like domain"/>
    <property type="match status" value="1"/>
</dbReference>